<proteinExistence type="predicted"/>
<dbReference type="Proteomes" id="UP000053676">
    <property type="component" value="Unassembled WGS sequence"/>
</dbReference>
<accession>W2SRL3</accession>
<evidence type="ECO:0000313" key="1">
    <source>
        <dbReference type="EMBL" id="ETN72374.1"/>
    </source>
</evidence>
<organism evidence="1 2">
    <name type="scientific">Necator americanus</name>
    <name type="common">Human hookworm</name>
    <dbReference type="NCBI Taxonomy" id="51031"/>
    <lineage>
        <taxon>Eukaryota</taxon>
        <taxon>Metazoa</taxon>
        <taxon>Ecdysozoa</taxon>
        <taxon>Nematoda</taxon>
        <taxon>Chromadorea</taxon>
        <taxon>Rhabditida</taxon>
        <taxon>Rhabditina</taxon>
        <taxon>Rhabditomorpha</taxon>
        <taxon>Strongyloidea</taxon>
        <taxon>Ancylostomatidae</taxon>
        <taxon>Bunostominae</taxon>
        <taxon>Necator</taxon>
    </lineage>
</organism>
<name>W2SRL3_NECAM</name>
<reference evidence="2" key="1">
    <citation type="journal article" date="2014" name="Nat. Genet.">
        <title>Genome of the human hookworm Necator americanus.</title>
        <authorList>
            <person name="Tang Y.T."/>
            <person name="Gao X."/>
            <person name="Rosa B.A."/>
            <person name="Abubucker S."/>
            <person name="Hallsworth-Pepin K."/>
            <person name="Martin J."/>
            <person name="Tyagi R."/>
            <person name="Heizer E."/>
            <person name="Zhang X."/>
            <person name="Bhonagiri-Palsikar V."/>
            <person name="Minx P."/>
            <person name="Warren W.C."/>
            <person name="Wang Q."/>
            <person name="Zhan B."/>
            <person name="Hotez P.J."/>
            <person name="Sternberg P.W."/>
            <person name="Dougall A."/>
            <person name="Gaze S.T."/>
            <person name="Mulvenna J."/>
            <person name="Sotillo J."/>
            <person name="Ranganathan S."/>
            <person name="Rabelo E.M."/>
            <person name="Wilson R.K."/>
            <person name="Felgner P.L."/>
            <person name="Bethony J."/>
            <person name="Hawdon J.M."/>
            <person name="Gasser R.B."/>
            <person name="Loukas A."/>
            <person name="Mitreva M."/>
        </authorList>
    </citation>
    <scope>NUCLEOTIDE SEQUENCE [LARGE SCALE GENOMIC DNA]</scope>
</reference>
<gene>
    <name evidence="1" type="ORF">NECAME_18895</name>
</gene>
<dbReference type="AlphaFoldDB" id="W2SRL3"/>
<evidence type="ECO:0000313" key="2">
    <source>
        <dbReference type="Proteomes" id="UP000053676"/>
    </source>
</evidence>
<sequence>MAPDRMRPEAERAAGLAAAPRIERKIRMLEITAEVMLGREIALVDRRDERELIHVFEYRPGVVVHDAAVGQPVAQAKDRFERHTLGDLETREIEFFPAHEIERLARGQRTMRIDRHLRADHADEDRAPAPLQMLAELDVALERRRTRVNDNEFVFLSDIQGRFER</sequence>
<dbReference type="EMBL" id="KI664689">
    <property type="protein sequence ID" value="ETN72374.1"/>
    <property type="molecule type" value="Genomic_DNA"/>
</dbReference>
<dbReference type="KEGG" id="nai:NECAME_18895"/>
<keyword evidence="2" id="KW-1185">Reference proteome</keyword>
<protein>
    <submittedName>
        <fullName evidence="1">Uncharacterized protein</fullName>
    </submittedName>
</protein>